<feature type="chain" id="PRO_5002248888" description="Phosphatidylethanolamine-binding protein" evidence="2">
    <location>
        <begin position="19"/>
        <end position="268"/>
    </location>
</feature>
<dbReference type="AlphaFoldDB" id="A0A0D2AK86"/>
<dbReference type="Gene3D" id="3.90.280.10">
    <property type="entry name" value="PEBP-like"/>
    <property type="match status" value="1"/>
</dbReference>
<dbReference type="InterPro" id="IPR035810">
    <property type="entry name" value="PEBP_euk"/>
</dbReference>
<dbReference type="PANTHER" id="PTHR11362:SF82">
    <property type="entry name" value="PHOSPHATIDYLETHANOLAMINE-BINDING PROTEIN 4"/>
    <property type="match status" value="1"/>
</dbReference>
<accession>A0A0D2AK86</accession>
<evidence type="ECO:0008006" key="5">
    <source>
        <dbReference type="Google" id="ProtNLM"/>
    </source>
</evidence>
<gene>
    <name evidence="3" type="ORF">PV09_02629</name>
</gene>
<dbReference type="CDD" id="cd00866">
    <property type="entry name" value="PEBP_euk"/>
    <property type="match status" value="1"/>
</dbReference>
<dbReference type="RefSeq" id="XP_016216839.1">
    <property type="nucleotide sequence ID" value="XM_016355703.1"/>
</dbReference>
<dbReference type="SUPFAM" id="SSF49777">
    <property type="entry name" value="PEBP-like"/>
    <property type="match status" value="1"/>
</dbReference>
<dbReference type="InterPro" id="IPR036610">
    <property type="entry name" value="PEBP-like_sf"/>
</dbReference>
<dbReference type="VEuPathDB" id="FungiDB:PV09_02629"/>
<keyword evidence="4" id="KW-1185">Reference proteome</keyword>
<evidence type="ECO:0000313" key="3">
    <source>
        <dbReference type="EMBL" id="KIW06970.1"/>
    </source>
</evidence>
<dbReference type="InterPro" id="IPR008914">
    <property type="entry name" value="PEBP"/>
</dbReference>
<evidence type="ECO:0000256" key="2">
    <source>
        <dbReference type="SAM" id="SignalP"/>
    </source>
</evidence>
<dbReference type="Proteomes" id="UP000053259">
    <property type="component" value="Unassembled WGS sequence"/>
</dbReference>
<dbReference type="OrthoDB" id="2506647at2759"/>
<keyword evidence="2" id="KW-0732">Signal</keyword>
<dbReference type="InParanoid" id="A0A0D2AK86"/>
<feature type="region of interest" description="Disordered" evidence="1">
    <location>
        <begin position="212"/>
        <end position="238"/>
    </location>
</feature>
<dbReference type="HOGENOM" id="CLU_043994_2_1_1"/>
<organism evidence="3 4">
    <name type="scientific">Verruconis gallopava</name>
    <dbReference type="NCBI Taxonomy" id="253628"/>
    <lineage>
        <taxon>Eukaryota</taxon>
        <taxon>Fungi</taxon>
        <taxon>Dikarya</taxon>
        <taxon>Ascomycota</taxon>
        <taxon>Pezizomycotina</taxon>
        <taxon>Dothideomycetes</taxon>
        <taxon>Pleosporomycetidae</taxon>
        <taxon>Venturiales</taxon>
        <taxon>Sympoventuriaceae</taxon>
        <taxon>Verruconis</taxon>
    </lineage>
</organism>
<feature type="signal peptide" evidence="2">
    <location>
        <begin position="1"/>
        <end position="18"/>
    </location>
</feature>
<dbReference type="STRING" id="253628.A0A0D2AK86"/>
<dbReference type="GeneID" id="27310602"/>
<evidence type="ECO:0000256" key="1">
    <source>
        <dbReference type="SAM" id="MobiDB-lite"/>
    </source>
</evidence>
<sequence>MKAFPCYHLLASLAVASAQTFPGFTVTITNKLGVTYGDISVSNGQQLPRADVLSPPNISSSDHFSATGKAVLIMMDSDVPANSTSRTTLLHWLVPDITGVTDGTNSTYLTLPPSNDGVPYQPPSPPQGDYPHRYSFLLYEQTRDFSIPSTVNASSRRGFDLKGFLNDTGLVTSLAANYMLVANVSGPASTSFPPALYTASSTLASSEAAATATSSGSSGSSGSSASTTSSSASGTAATTNLSNTGEAQALRAGSGVALLAAIFGVILI</sequence>
<protein>
    <recommendedName>
        <fullName evidence="5">Phosphatidylethanolamine-binding protein</fullName>
    </recommendedName>
</protein>
<proteinExistence type="predicted"/>
<evidence type="ECO:0000313" key="4">
    <source>
        <dbReference type="Proteomes" id="UP000053259"/>
    </source>
</evidence>
<dbReference type="Pfam" id="PF01161">
    <property type="entry name" value="PBP"/>
    <property type="match status" value="1"/>
</dbReference>
<reference evidence="3 4" key="1">
    <citation type="submission" date="2015-01" db="EMBL/GenBank/DDBJ databases">
        <title>The Genome Sequence of Ochroconis gallopava CBS43764.</title>
        <authorList>
            <consortium name="The Broad Institute Genomics Platform"/>
            <person name="Cuomo C."/>
            <person name="de Hoog S."/>
            <person name="Gorbushina A."/>
            <person name="Stielow B."/>
            <person name="Teixiera M."/>
            <person name="Abouelleil A."/>
            <person name="Chapman S.B."/>
            <person name="Priest M."/>
            <person name="Young S.K."/>
            <person name="Wortman J."/>
            <person name="Nusbaum C."/>
            <person name="Birren B."/>
        </authorList>
    </citation>
    <scope>NUCLEOTIDE SEQUENCE [LARGE SCALE GENOMIC DNA]</scope>
    <source>
        <strain evidence="3 4">CBS 43764</strain>
    </source>
</reference>
<dbReference type="EMBL" id="KN847534">
    <property type="protein sequence ID" value="KIW06970.1"/>
    <property type="molecule type" value="Genomic_DNA"/>
</dbReference>
<dbReference type="PANTHER" id="PTHR11362">
    <property type="entry name" value="PHOSPHATIDYLETHANOLAMINE-BINDING PROTEIN"/>
    <property type="match status" value="1"/>
</dbReference>
<name>A0A0D2AK86_9PEZI</name>